<organism evidence="13 14">
    <name type="scientific">Longibacter salinarum</name>
    <dbReference type="NCBI Taxonomy" id="1850348"/>
    <lineage>
        <taxon>Bacteria</taxon>
        <taxon>Pseudomonadati</taxon>
        <taxon>Rhodothermota</taxon>
        <taxon>Rhodothermia</taxon>
        <taxon>Rhodothermales</taxon>
        <taxon>Salisaetaceae</taxon>
        <taxon>Longibacter</taxon>
    </lineage>
</organism>
<dbReference type="NCBIfam" id="TIGR00069">
    <property type="entry name" value="hisD"/>
    <property type="match status" value="1"/>
</dbReference>
<dbReference type="PRINTS" id="PR00083">
    <property type="entry name" value="HOLDHDRGNASE"/>
</dbReference>
<evidence type="ECO:0000256" key="4">
    <source>
        <dbReference type="ARBA" id="ARBA00023002"/>
    </source>
</evidence>
<feature type="binding site" evidence="5 9">
    <location>
        <position position="411"/>
    </location>
    <ligand>
        <name>substrate</name>
    </ligand>
</feature>
<comment type="similarity">
    <text evidence="1 5 6 11">Belongs to the histidinol dehydrogenase family.</text>
</comment>
<evidence type="ECO:0000256" key="3">
    <source>
        <dbReference type="ARBA" id="ARBA00022833"/>
    </source>
</evidence>
<dbReference type="UniPathway" id="UPA00031">
    <property type="reaction ID" value="UER00014"/>
</dbReference>
<dbReference type="Pfam" id="PF00815">
    <property type="entry name" value="Histidinol_dh"/>
    <property type="match status" value="1"/>
</dbReference>
<feature type="binding site" evidence="5 9">
    <location>
        <position position="357"/>
    </location>
    <ligand>
        <name>substrate</name>
    </ligand>
</feature>
<feature type="compositionally biased region" description="Polar residues" evidence="12">
    <location>
        <begin position="437"/>
        <end position="452"/>
    </location>
</feature>
<feature type="binding site" evidence="5 9">
    <location>
        <position position="324"/>
    </location>
    <ligand>
        <name>substrate</name>
    </ligand>
</feature>
<feature type="binding site" evidence="5 10">
    <location>
        <position position="416"/>
    </location>
    <ligand>
        <name>Zn(2+)</name>
        <dbReference type="ChEBI" id="CHEBI:29105"/>
    </ligand>
</feature>
<evidence type="ECO:0000256" key="7">
    <source>
        <dbReference type="PIRSR" id="PIRSR000099-1"/>
    </source>
</evidence>
<evidence type="ECO:0000256" key="12">
    <source>
        <dbReference type="SAM" id="MobiDB-lite"/>
    </source>
</evidence>
<dbReference type="GO" id="GO:0008270">
    <property type="term" value="F:zinc ion binding"/>
    <property type="evidence" value="ECO:0007669"/>
    <property type="project" value="UniProtKB-UniRule"/>
</dbReference>
<dbReference type="Gene3D" id="1.20.5.1300">
    <property type="match status" value="1"/>
</dbReference>
<feature type="binding site" evidence="5 10">
    <location>
        <position position="357"/>
    </location>
    <ligand>
        <name>Zn(2+)</name>
        <dbReference type="ChEBI" id="CHEBI:29105"/>
    </ligand>
</feature>
<evidence type="ECO:0000256" key="8">
    <source>
        <dbReference type="PIRSR" id="PIRSR000099-2"/>
    </source>
</evidence>
<sequence length="452" mass="48634">MIPIIDPSDRARLDAILSRDATFSDEVDQAVASILLDVRKRGDAALQELSERFDGVRPDPIRVPVEELEAASDALDPELRQILKDAEANIRQFHARQVQNSWFTDDGDGVLLGQRVVAMDRVGLYVPGGTAFYPSSLLMNAIPAQEAGVEEIHLVSPPKEGGRPHPLVLATAHLLGLEHVYGVGGAQAVGALAYGTESVASVDKIVGPGNAYVAAAKKQVFGRVDIDSVAGPSEIGILADATADPEYVAADLLSQAEHDERASAILVTPHHDLAEAVQEHVERMVPSLPRKKTIETALASYGACIVTEDMEEAIDIMNELAVEHLEIITEDDWSIMTRIRHAGAIFLGPYSSEPVGDYFAGPNHVLPTGGTARYASALSVDDFIRKQSIISYTKERLAETGPSIATLADAEDLQGHAEAIRVRLRRFAEESGDSEPESMTVSVTQSVDAKNK</sequence>
<accession>A0A2A8CYA7</accession>
<feature type="binding site" evidence="5 8">
    <location>
        <position position="125"/>
    </location>
    <ligand>
        <name>NAD(+)</name>
        <dbReference type="ChEBI" id="CHEBI:57540"/>
    </ligand>
</feature>
<comment type="pathway">
    <text evidence="5">Amino-acid biosynthesis; L-histidine biosynthesis; L-histidine from 5-phospho-alpha-D-ribose 1-diphosphate: step 9/9.</text>
</comment>
<feature type="region of interest" description="Disordered" evidence="12">
    <location>
        <begin position="428"/>
        <end position="452"/>
    </location>
</feature>
<dbReference type="EMBL" id="PDEQ01000003">
    <property type="protein sequence ID" value="PEN13702.1"/>
    <property type="molecule type" value="Genomic_DNA"/>
</dbReference>
<protein>
    <recommendedName>
        <fullName evidence="5">Histidinol dehydrogenase</fullName>
        <shortName evidence="5">HDH</shortName>
        <ecNumber evidence="5">1.1.1.23</ecNumber>
    </recommendedName>
</protein>
<proteinExistence type="inferred from homology"/>
<dbReference type="RefSeq" id="WP_098074865.1">
    <property type="nucleotide sequence ID" value="NZ_PDEQ01000003.1"/>
</dbReference>
<dbReference type="Proteomes" id="UP000220102">
    <property type="component" value="Unassembled WGS sequence"/>
</dbReference>
<dbReference type="PIRSF" id="PIRSF000099">
    <property type="entry name" value="Histidinol_dh"/>
    <property type="match status" value="1"/>
</dbReference>
<keyword evidence="5" id="KW-0368">Histidine biosynthesis</keyword>
<feature type="binding site" evidence="5 9">
    <location>
        <position position="255"/>
    </location>
    <ligand>
        <name>substrate</name>
    </ligand>
</feature>
<dbReference type="InterPro" id="IPR001692">
    <property type="entry name" value="Histidinol_DH_CS"/>
</dbReference>
<feature type="binding site" evidence="5 10">
    <location>
        <position position="258"/>
    </location>
    <ligand>
        <name>Zn(2+)</name>
        <dbReference type="ChEBI" id="CHEBI:29105"/>
    </ligand>
</feature>
<dbReference type="HAMAP" id="MF_01024">
    <property type="entry name" value="HisD"/>
    <property type="match status" value="1"/>
</dbReference>
<dbReference type="PANTHER" id="PTHR21256">
    <property type="entry name" value="HISTIDINOL DEHYDROGENASE HDH"/>
    <property type="match status" value="1"/>
</dbReference>
<feature type="binding site" evidence="5 8">
    <location>
        <position position="210"/>
    </location>
    <ligand>
        <name>NAD(+)</name>
        <dbReference type="ChEBI" id="CHEBI:57540"/>
    </ligand>
</feature>
<evidence type="ECO:0000313" key="14">
    <source>
        <dbReference type="Proteomes" id="UP000220102"/>
    </source>
</evidence>
<dbReference type="PROSITE" id="PS00611">
    <property type="entry name" value="HISOL_DEHYDROGENASE"/>
    <property type="match status" value="1"/>
</dbReference>
<dbReference type="EC" id="1.1.1.23" evidence="5"/>
<feature type="binding site" evidence="5 9">
    <location>
        <position position="258"/>
    </location>
    <ligand>
        <name>substrate</name>
    </ligand>
</feature>
<evidence type="ECO:0000256" key="6">
    <source>
        <dbReference type="PIRNR" id="PIRNR000099"/>
    </source>
</evidence>
<evidence type="ECO:0000256" key="11">
    <source>
        <dbReference type="RuleBase" id="RU004175"/>
    </source>
</evidence>
<dbReference type="GO" id="GO:0051287">
    <property type="term" value="F:NAD binding"/>
    <property type="evidence" value="ECO:0007669"/>
    <property type="project" value="InterPro"/>
</dbReference>
<keyword evidence="4 5" id="KW-0560">Oxidoreductase</keyword>
<dbReference type="Gene3D" id="3.40.50.1980">
    <property type="entry name" value="Nitrogenase molybdenum iron protein domain"/>
    <property type="match status" value="2"/>
</dbReference>
<evidence type="ECO:0000256" key="1">
    <source>
        <dbReference type="ARBA" id="ARBA00010178"/>
    </source>
</evidence>
<evidence type="ECO:0000256" key="10">
    <source>
        <dbReference type="PIRSR" id="PIRSR000099-4"/>
    </source>
</evidence>
<keyword evidence="14" id="KW-1185">Reference proteome</keyword>
<dbReference type="InterPro" id="IPR012131">
    <property type="entry name" value="Hstdl_DH"/>
</dbReference>
<evidence type="ECO:0000256" key="9">
    <source>
        <dbReference type="PIRSR" id="PIRSR000099-3"/>
    </source>
</evidence>
<keyword evidence="5" id="KW-0028">Amino-acid biosynthesis</keyword>
<dbReference type="InterPro" id="IPR022695">
    <property type="entry name" value="Histidinol_DH_monofunct"/>
</dbReference>
<dbReference type="SUPFAM" id="SSF53720">
    <property type="entry name" value="ALDH-like"/>
    <property type="match status" value="1"/>
</dbReference>
<keyword evidence="5 8" id="KW-0520">NAD</keyword>
<evidence type="ECO:0000256" key="5">
    <source>
        <dbReference type="HAMAP-Rule" id="MF_01024"/>
    </source>
</evidence>
<dbReference type="CDD" id="cd06572">
    <property type="entry name" value="Histidinol_dh"/>
    <property type="match status" value="1"/>
</dbReference>
<comment type="catalytic activity">
    <reaction evidence="5">
        <text>L-histidinol + 2 NAD(+) + H2O = L-histidine + 2 NADH + 3 H(+)</text>
        <dbReference type="Rhea" id="RHEA:20641"/>
        <dbReference type="ChEBI" id="CHEBI:15377"/>
        <dbReference type="ChEBI" id="CHEBI:15378"/>
        <dbReference type="ChEBI" id="CHEBI:57540"/>
        <dbReference type="ChEBI" id="CHEBI:57595"/>
        <dbReference type="ChEBI" id="CHEBI:57699"/>
        <dbReference type="ChEBI" id="CHEBI:57945"/>
        <dbReference type="EC" id="1.1.1.23"/>
    </reaction>
</comment>
<dbReference type="InterPro" id="IPR016161">
    <property type="entry name" value="Ald_DH/histidinol_DH"/>
</dbReference>
<feature type="binding site" evidence="5 8">
    <location>
        <position position="187"/>
    </location>
    <ligand>
        <name>NAD(+)</name>
        <dbReference type="ChEBI" id="CHEBI:57540"/>
    </ligand>
</feature>
<feature type="binding site" evidence="5 10">
    <location>
        <position position="255"/>
    </location>
    <ligand>
        <name>Zn(2+)</name>
        <dbReference type="ChEBI" id="CHEBI:29105"/>
    </ligand>
</feature>
<dbReference type="GO" id="GO:0004399">
    <property type="term" value="F:histidinol dehydrogenase activity"/>
    <property type="evidence" value="ECO:0007669"/>
    <property type="project" value="UniProtKB-UniRule"/>
</dbReference>
<comment type="cofactor">
    <cofactor evidence="5 10">
        <name>Zn(2+)</name>
        <dbReference type="ChEBI" id="CHEBI:29105"/>
    </cofactor>
    <text evidence="5 10">Binds 1 zinc ion per subunit.</text>
</comment>
<dbReference type="AlphaFoldDB" id="A0A2A8CYA7"/>
<evidence type="ECO:0000256" key="2">
    <source>
        <dbReference type="ARBA" id="ARBA00022723"/>
    </source>
</evidence>
<comment type="caution">
    <text evidence="13">The sequence shown here is derived from an EMBL/GenBank/DDBJ whole genome shotgun (WGS) entry which is preliminary data.</text>
</comment>
<keyword evidence="3 5" id="KW-0862">Zinc</keyword>
<comment type="function">
    <text evidence="5">Catalyzes the sequential NAD-dependent oxidations of L-histidinol to L-histidinaldehyde and then to L-histidine.</text>
</comment>
<feature type="binding site" evidence="5 9">
    <location>
        <position position="233"/>
    </location>
    <ligand>
        <name>substrate</name>
    </ligand>
</feature>
<keyword evidence="2 5" id="KW-0479">Metal-binding</keyword>
<dbReference type="OrthoDB" id="9805269at2"/>
<feature type="active site" description="Proton acceptor" evidence="5 7">
    <location>
        <position position="324"/>
    </location>
</feature>
<dbReference type="GO" id="GO:0000105">
    <property type="term" value="P:L-histidine biosynthetic process"/>
    <property type="evidence" value="ECO:0007669"/>
    <property type="project" value="UniProtKB-UniRule"/>
</dbReference>
<reference evidence="13 14" key="1">
    <citation type="submission" date="2017-10" db="EMBL/GenBank/DDBJ databases">
        <title>Draft genome of Longibacter Salinarum.</title>
        <authorList>
            <person name="Goh K.M."/>
            <person name="Shamsir M.S."/>
            <person name="Lim S.W."/>
        </authorList>
    </citation>
    <scope>NUCLEOTIDE SEQUENCE [LARGE SCALE GENOMIC DNA]</scope>
    <source>
        <strain evidence="13 14">KCTC 52045</strain>
    </source>
</reference>
<dbReference type="GO" id="GO:0005829">
    <property type="term" value="C:cytosol"/>
    <property type="evidence" value="ECO:0007669"/>
    <property type="project" value="TreeGrafter"/>
</dbReference>
<dbReference type="FunFam" id="3.40.50.1980:FF:000001">
    <property type="entry name" value="Histidinol dehydrogenase"/>
    <property type="match status" value="1"/>
</dbReference>
<feature type="binding site" evidence="5 9">
    <location>
        <position position="416"/>
    </location>
    <ligand>
        <name>substrate</name>
    </ligand>
</feature>
<gene>
    <name evidence="5 13" type="primary">hisD</name>
    <name evidence="13" type="ORF">CRI94_06400</name>
</gene>
<evidence type="ECO:0000313" key="13">
    <source>
        <dbReference type="EMBL" id="PEN13702.1"/>
    </source>
</evidence>
<dbReference type="PANTHER" id="PTHR21256:SF2">
    <property type="entry name" value="HISTIDINE BIOSYNTHESIS TRIFUNCTIONAL PROTEIN"/>
    <property type="match status" value="1"/>
</dbReference>
<feature type="active site" description="Proton acceptor" evidence="5 7">
    <location>
        <position position="323"/>
    </location>
</feature>
<name>A0A2A8CYA7_9BACT</name>
<dbReference type="FunFam" id="3.40.50.1980:FF:000026">
    <property type="entry name" value="Histidinol dehydrogenase"/>
    <property type="match status" value="1"/>
</dbReference>